<comment type="subcellular location">
    <subcellularLocation>
        <location evidence="1">Cell membrane</location>
        <topology evidence="1">Multi-pass membrane protein</topology>
    </subcellularLocation>
</comment>
<dbReference type="NCBIfam" id="TIGR00797">
    <property type="entry name" value="matE"/>
    <property type="match status" value="1"/>
</dbReference>
<sequence>MSSKFPSSFAEVRARWREPGGYREVLHIGLPLVAGMASTTVMQFTDRLFLSHYSVESIAAALPAGLASLLLLLTCMGVTGYASVFIAQYIGAGQPHRVGGVLWQSLIASLVFGGLLAMTSLLAEPIFSLAGHAPELQRLEETYFIILQLGSVLSLVGNSLGTFFSGRGRTRPVMLANIAAAVVNVPLDYVLINGVWFFPEMGIAGAAVATVMGWGVTAVLLAIAVFNRDHETRFGVRSQWRFDAVMMRRLMRYGLPSGVNFFMELFAVTWFVFVVGTLGEVALAATNIAFSINSVAFLPTVGLNIAVGTMVGQAMGRGDPDGAARATGSTLHVAMAWMTALALVFVLLPGPLVDLFRPDNLSPAAYADIRETTARLLAYVAFYCLFDSLTIIFCGALKGAGDTAFVMWNMTVGCIFVLIIPAYALRALGWWSLDSLWLVFSVYVSVLAVASYVRFRLGRWRKLRLVHPA</sequence>
<gene>
    <name evidence="11" type="ordered locus">Dvul_1841</name>
</gene>
<feature type="transmembrane region" description="Helical" evidence="10">
    <location>
        <begin position="376"/>
        <end position="397"/>
    </location>
</feature>
<evidence type="ECO:0000256" key="4">
    <source>
        <dbReference type="ARBA" id="ARBA00022475"/>
    </source>
</evidence>
<evidence type="ECO:0000313" key="11">
    <source>
        <dbReference type="EMBL" id="ABM28858.1"/>
    </source>
</evidence>
<keyword evidence="3" id="KW-0050">Antiport</keyword>
<keyword evidence="8 10" id="KW-0472">Membrane</keyword>
<keyword evidence="7" id="KW-0406">Ion transport</keyword>
<dbReference type="Pfam" id="PF01554">
    <property type="entry name" value="MatE"/>
    <property type="match status" value="2"/>
</dbReference>
<feature type="transmembrane region" description="Helical" evidence="10">
    <location>
        <begin position="404"/>
        <end position="424"/>
    </location>
</feature>
<evidence type="ECO:0000256" key="2">
    <source>
        <dbReference type="ARBA" id="ARBA00022448"/>
    </source>
</evidence>
<evidence type="ECO:0000256" key="7">
    <source>
        <dbReference type="ARBA" id="ARBA00023065"/>
    </source>
</evidence>
<dbReference type="AlphaFoldDB" id="A0A0H3A8C3"/>
<feature type="transmembrane region" description="Helical" evidence="10">
    <location>
        <begin position="253"/>
        <end position="276"/>
    </location>
</feature>
<evidence type="ECO:0000256" key="6">
    <source>
        <dbReference type="ARBA" id="ARBA00022989"/>
    </source>
</evidence>
<dbReference type="RefSeq" id="WP_011792501.1">
    <property type="nucleotide sequence ID" value="NC_008751.1"/>
</dbReference>
<dbReference type="GO" id="GO:0006811">
    <property type="term" value="P:monoatomic ion transport"/>
    <property type="evidence" value="ECO:0007669"/>
    <property type="project" value="UniProtKB-KW"/>
</dbReference>
<evidence type="ECO:0000256" key="8">
    <source>
        <dbReference type="ARBA" id="ARBA00023136"/>
    </source>
</evidence>
<evidence type="ECO:0000256" key="3">
    <source>
        <dbReference type="ARBA" id="ARBA00022449"/>
    </source>
</evidence>
<dbReference type="InterPro" id="IPR002528">
    <property type="entry name" value="MATE_fam"/>
</dbReference>
<feature type="transmembrane region" description="Helical" evidence="10">
    <location>
        <begin position="203"/>
        <end position="226"/>
    </location>
</feature>
<feature type="transmembrane region" description="Helical" evidence="10">
    <location>
        <begin position="25"/>
        <end position="44"/>
    </location>
</feature>
<keyword evidence="6 10" id="KW-1133">Transmembrane helix</keyword>
<dbReference type="PANTHER" id="PTHR43298:SF2">
    <property type="entry name" value="FMN_FAD EXPORTER YEEO-RELATED"/>
    <property type="match status" value="1"/>
</dbReference>
<dbReference type="InterPro" id="IPR050222">
    <property type="entry name" value="MATE_MdtK"/>
</dbReference>
<dbReference type="PIRSF" id="PIRSF006603">
    <property type="entry name" value="DinF"/>
    <property type="match status" value="1"/>
</dbReference>
<dbReference type="InterPro" id="IPR048279">
    <property type="entry name" value="MdtK-like"/>
</dbReference>
<dbReference type="PANTHER" id="PTHR43298">
    <property type="entry name" value="MULTIDRUG RESISTANCE PROTEIN NORM-RELATED"/>
    <property type="match status" value="1"/>
</dbReference>
<name>A0A0H3A8C3_NITV4</name>
<feature type="transmembrane region" description="Helical" evidence="10">
    <location>
        <begin position="64"/>
        <end position="89"/>
    </location>
</feature>
<feature type="transmembrane region" description="Helical" evidence="10">
    <location>
        <begin position="143"/>
        <end position="163"/>
    </location>
</feature>
<feature type="transmembrane region" description="Helical" evidence="10">
    <location>
        <begin position="101"/>
        <end position="123"/>
    </location>
</feature>
<feature type="transmembrane region" description="Helical" evidence="10">
    <location>
        <begin position="175"/>
        <end position="197"/>
    </location>
</feature>
<keyword evidence="4" id="KW-1003">Cell membrane</keyword>
<proteinExistence type="predicted"/>
<evidence type="ECO:0000256" key="1">
    <source>
        <dbReference type="ARBA" id="ARBA00004651"/>
    </source>
</evidence>
<dbReference type="Proteomes" id="UP000009173">
    <property type="component" value="Chromosome"/>
</dbReference>
<organism evidence="11 12">
    <name type="scientific">Nitratidesulfovibrio vulgaris (strain DP4)</name>
    <name type="common">Desulfovibrio vulgaris</name>
    <dbReference type="NCBI Taxonomy" id="391774"/>
    <lineage>
        <taxon>Bacteria</taxon>
        <taxon>Pseudomonadati</taxon>
        <taxon>Thermodesulfobacteriota</taxon>
        <taxon>Desulfovibrionia</taxon>
        <taxon>Desulfovibrionales</taxon>
        <taxon>Desulfovibrionaceae</taxon>
        <taxon>Nitratidesulfovibrio</taxon>
    </lineage>
</organism>
<dbReference type="GO" id="GO:0015297">
    <property type="term" value="F:antiporter activity"/>
    <property type="evidence" value="ECO:0007669"/>
    <property type="project" value="UniProtKB-KW"/>
</dbReference>
<dbReference type="GO" id="GO:0005886">
    <property type="term" value="C:plasma membrane"/>
    <property type="evidence" value="ECO:0007669"/>
    <property type="project" value="UniProtKB-SubCell"/>
</dbReference>
<dbReference type="GO" id="GO:0042910">
    <property type="term" value="F:xenobiotic transmembrane transporter activity"/>
    <property type="evidence" value="ECO:0007669"/>
    <property type="project" value="InterPro"/>
</dbReference>
<keyword evidence="2" id="KW-0813">Transport</keyword>
<evidence type="ECO:0000256" key="10">
    <source>
        <dbReference type="SAM" id="Phobius"/>
    </source>
</evidence>
<evidence type="ECO:0000256" key="5">
    <source>
        <dbReference type="ARBA" id="ARBA00022692"/>
    </source>
</evidence>
<protein>
    <recommendedName>
        <fullName evidence="9">Multidrug-efflux transporter</fullName>
    </recommendedName>
</protein>
<feature type="transmembrane region" description="Helical" evidence="10">
    <location>
        <begin position="436"/>
        <end position="455"/>
    </location>
</feature>
<feature type="transmembrane region" description="Helical" evidence="10">
    <location>
        <begin position="288"/>
        <end position="312"/>
    </location>
</feature>
<feature type="transmembrane region" description="Helical" evidence="10">
    <location>
        <begin position="333"/>
        <end position="356"/>
    </location>
</feature>
<dbReference type="KEGG" id="dvl:Dvul_1841"/>
<reference evidence="12" key="1">
    <citation type="journal article" date="2009" name="Environ. Microbiol.">
        <title>Contribution of mobile genetic elements to Desulfovibrio vulgaris genome plasticity.</title>
        <authorList>
            <person name="Walker C.B."/>
            <person name="Stolyar S."/>
            <person name="Chivian D."/>
            <person name="Pinel N."/>
            <person name="Gabster J.A."/>
            <person name="Dehal P.S."/>
            <person name="He Z."/>
            <person name="Yang Z.K."/>
            <person name="Yen H.C."/>
            <person name="Zhou J."/>
            <person name="Wall J.D."/>
            <person name="Hazen T.C."/>
            <person name="Arkin A.P."/>
            <person name="Stahl D.A."/>
        </authorList>
    </citation>
    <scope>NUCLEOTIDE SEQUENCE [LARGE SCALE GENOMIC DNA]</scope>
    <source>
        <strain evidence="12">DP4</strain>
    </source>
</reference>
<accession>A0A0H3A8C3</accession>
<evidence type="ECO:0000313" key="12">
    <source>
        <dbReference type="Proteomes" id="UP000009173"/>
    </source>
</evidence>
<dbReference type="CDD" id="cd13133">
    <property type="entry name" value="MATE_like_7"/>
    <property type="match status" value="1"/>
</dbReference>
<keyword evidence="5 10" id="KW-0812">Transmembrane</keyword>
<dbReference type="EMBL" id="CP000527">
    <property type="protein sequence ID" value="ABM28858.1"/>
    <property type="molecule type" value="Genomic_DNA"/>
</dbReference>
<dbReference type="HOGENOM" id="CLU_012893_6_5_7"/>
<evidence type="ECO:0000256" key="9">
    <source>
        <dbReference type="ARBA" id="ARBA00031636"/>
    </source>
</evidence>